<comment type="caution">
    <text evidence="5">The sequence shown here is derived from an EMBL/GenBank/DDBJ whole genome shotgun (WGS) entry which is preliminary data.</text>
</comment>
<protein>
    <recommendedName>
        <fullName evidence="4">B30.2/SPRY domain-containing protein</fullName>
    </recommendedName>
</protein>
<sequence>MSSSLSTLSSTDDEMSSSLSTFSSFSDDGGMKRKMTELFILTVVNITVTVALINFITPNENGRINSELESLKKFVGKIEQQRGNNDGQQTEFCAKMDTEKDIMAKAIETKLNELVEQQKKEAIFIGVLKDQFENEREMPTNEATADQLSKILERISEIEKQQKQQQEEITTKDGQQTEFCAKMDTEKDMVKVIETKLNELVEQQKKDENFIGLLKDRFGNELLKAVHPNIRKNIAEKFSYPKQNCWDANAIHNDLEIFGSESLKVYYKGDGSGRRSVFAKHPILFSESGIFYFEIKIKSCKSLCSIGLATKAMPLDESVGQNSYSCAYQSDGQFLTNWLSNIGNSNFFHDDFVGCGINLATRRVIFTKNGQPLNTSDLFLSPPFDFPLFPFISLSDSGDLIETNFGPKFIFHPAKVQQAFSNFRLNYWDANACHKNLEIIGNKNLVVNYKKNSYDAWRSVFAKYSILLNKDSSDTFYYEILVKNMNFWFISFGFTVKQQEKLVGIIQYEKGIYAYESDGKIWYGNGREKGSNYEYSYGVGDTVGMGINWATRQLFFTKNGLRLEFSDLLVSPSFADDSFHPFVTLSHSDDKIEANFGPNFKFDLETL</sequence>
<evidence type="ECO:0000256" key="1">
    <source>
        <dbReference type="SAM" id="Coils"/>
    </source>
</evidence>
<dbReference type="InterPro" id="IPR050618">
    <property type="entry name" value="Ubq-SigPath_Reg"/>
</dbReference>
<feature type="region of interest" description="Disordered" evidence="2">
    <location>
        <begin position="1"/>
        <end position="24"/>
    </location>
</feature>
<reference evidence="5 6" key="1">
    <citation type="submission" date="2024-10" db="EMBL/GenBank/DDBJ databases">
        <authorList>
            <person name="Kim D."/>
        </authorList>
    </citation>
    <scope>NUCLEOTIDE SEQUENCE [LARGE SCALE GENOMIC DNA]</scope>
    <source>
        <strain evidence="5">Taebaek</strain>
    </source>
</reference>
<dbReference type="InterPro" id="IPR003877">
    <property type="entry name" value="SPRY_dom"/>
</dbReference>
<evidence type="ECO:0000313" key="5">
    <source>
        <dbReference type="EMBL" id="KAL3071409.1"/>
    </source>
</evidence>
<dbReference type="PANTHER" id="PTHR12864">
    <property type="entry name" value="RAN BINDING PROTEIN 9-RELATED"/>
    <property type="match status" value="1"/>
</dbReference>
<feature type="domain" description="B30.2/SPRY" evidence="4">
    <location>
        <begin position="406"/>
        <end position="601"/>
    </location>
</feature>
<evidence type="ECO:0000256" key="2">
    <source>
        <dbReference type="SAM" id="MobiDB-lite"/>
    </source>
</evidence>
<dbReference type="InterPro" id="IPR043136">
    <property type="entry name" value="B30.2/SPRY_sf"/>
</dbReference>
<dbReference type="AlphaFoldDB" id="A0ABD2HUQ0"/>
<dbReference type="InterPro" id="IPR044736">
    <property type="entry name" value="Gid1/RanBPM/SPLA_SPRY"/>
</dbReference>
<dbReference type="CDD" id="cd12885">
    <property type="entry name" value="SPRY_RanBP_like"/>
    <property type="match status" value="2"/>
</dbReference>
<evidence type="ECO:0000313" key="6">
    <source>
        <dbReference type="Proteomes" id="UP001620645"/>
    </source>
</evidence>
<gene>
    <name evidence="5" type="ORF">niasHS_016693</name>
</gene>
<organism evidence="5 6">
    <name type="scientific">Heterodera schachtii</name>
    <name type="common">Sugarbeet cyst nematode worm</name>
    <name type="synonym">Tylenchus schachtii</name>
    <dbReference type="NCBI Taxonomy" id="97005"/>
    <lineage>
        <taxon>Eukaryota</taxon>
        <taxon>Metazoa</taxon>
        <taxon>Ecdysozoa</taxon>
        <taxon>Nematoda</taxon>
        <taxon>Chromadorea</taxon>
        <taxon>Rhabditida</taxon>
        <taxon>Tylenchina</taxon>
        <taxon>Tylenchomorpha</taxon>
        <taxon>Tylenchoidea</taxon>
        <taxon>Heteroderidae</taxon>
        <taxon>Heteroderinae</taxon>
        <taxon>Heterodera</taxon>
    </lineage>
</organism>
<dbReference type="Pfam" id="PF00622">
    <property type="entry name" value="SPRY"/>
    <property type="match status" value="2"/>
</dbReference>
<keyword evidence="3" id="KW-0472">Membrane</keyword>
<dbReference type="PROSITE" id="PS50188">
    <property type="entry name" value="B302_SPRY"/>
    <property type="match status" value="2"/>
</dbReference>
<name>A0ABD2HUQ0_HETSC</name>
<evidence type="ECO:0000256" key="3">
    <source>
        <dbReference type="SAM" id="Phobius"/>
    </source>
</evidence>
<feature type="domain" description="B30.2/SPRY" evidence="4">
    <location>
        <begin position="222"/>
        <end position="410"/>
    </location>
</feature>
<keyword evidence="3" id="KW-1133">Transmembrane helix</keyword>
<keyword evidence="1" id="KW-0175">Coiled coil</keyword>
<dbReference type="InterPro" id="IPR001870">
    <property type="entry name" value="B30.2/SPRY"/>
</dbReference>
<dbReference type="SMART" id="SM00449">
    <property type="entry name" value="SPRY"/>
    <property type="match status" value="2"/>
</dbReference>
<proteinExistence type="predicted"/>
<dbReference type="EMBL" id="JBICCN010000391">
    <property type="protein sequence ID" value="KAL3071409.1"/>
    <property type="molecule type" value="Genomic_DNA"/>
</dbReference>
<feature type="transmembrane region" description="Helical" evidence="3">
    <location>
        <begin position="38"/>
        <end position="56"/>
    </location>
</feature>
<dbReference type="Gene3D" id="2.60.120.920">
    <property type="match status" value="2"/>
</dbReference>
<feature type="coiled-coil region" evidence="1">
    <location>
        <begin position="141"/>
        <end position="203"/>
    </location>
</feature>
<dbReference type="SUPFAM" id="SSF49899">
    <property type="entry name" value="Concanavalin A-like lectins/glucanases"/>
    <property type="match status" value="2"/>
</dbReference>
<dbReference type="InterPro" id="IPR013320">
    <property type="entry name" value="ConA-like_dom_sf"/>
</dbReference>
<dbReference type="Proteomes" id="UP001620645">
    <property type="component" value="Unassembled WGS sequence"/>
</dbReference>
<keyword evidence="6" id="KW-1185">Reference proteome</keyword>
<accession>A0ABD2HUQ0</accession>
<keyword evidence="3" id="KW-0812">Transmembrane</keyword>
<evidence type="ECO:0000259" key="4">
    <source>
        <dbReference type="PROSITE" id="PS50188"/>
    </source>
</evidence>